<dbReference type="PROSITE" id="PS50110">
    <property type="entry name" value="RESPONSE_REGULATORY"/>
    <property type="match status" value="1"/>
</dbReference>
<dbReference type="CDD" id="cd00082">
    <property type="entry name" value="HisKA"/>
    <property type="match status" value="1"/>
</dbReference>
<dbReference type="InterPro" id="IPR011006">
    <property type="entry name" value="CheY-like_superfamily"/>
</dbReference>
<comment type="caution">
    <text evidence="22">The sequence shown here is derived from an EMBL/GenBank/DDBJ whole genome shotgun (WGS) entry which is preliminary data.</text>
</comment>
<dbReference type="GO" id="GO:0000155">
    <property type="term" value="F:phosphorelay sensor kinase activity"/>
    <property type="evidence" value="ECO:0007669"/>
    <property type="project" value="InterPro"/>
</dbReference>
<evidence type="ECO:0000313" key="23">
    <source>
        <dbReference type="Proteomes" id="UP000054908"/>
    </source>
</evidence>
<dbReference type="InterPro" id="IPR001789">
    <property type="entry name" value="Sig_transdc_resp-reg_receiver"/>
</dbReference>
<keyword evidence="23" id="KW-1185">Reference proteome</keyword>
<dbReference type="SUPFAM" id="SSF47226">
    <property type="entry name" value="Histidine-containing phosphotransfer domain, HPT domain"/>
    <property type="match status" value="1"/>
</dbReference>
<feature type="domain" description="Response regulatory" evidence="19">
    <location>
        <begin position="632"/>
        <end position="751"/>
    </location>
</feature>
<keyword evidence="6 15" id="KW-0597">Phosphoprotein</keyword>
<evidence type="ECO:0000259" key="19">
    <source>
        <dbReference type="PROSITE" id="PS50110"/>
    </source>
</evidence>
<dbReference type="Gene3D" id="3.30.450.20">
    <property type="entry name" value="PAS domain"/>
    <property type="match status" value="2"/>
</dbReference>
<accession>A0A0W0WBE3</accession>
<feature type="transmembrane region" description="Helical" evidence="17">
    <location>
        <begin position="37"/>
        <end position="61"/>
    </location>
</feature>
<keyword evidence="9 22" id="KW-0418">Kinase</keyword>
<dbReference type="Gene3D" id="1.20.120.160">
    <property type="entry name" value="HPT domain"/>
    <property type="match status" value="1"/>
</dbReference>
<comment type="subcellular location">
    <subcellularLocation>
        <location evidence="2">Cell inner membrane</location>
        <topology evidence="2">Multi-pass membrane protein</topology>
    </subcellularLocation>
</comment>
<evidence type="ECO:0000256" key="3">
    <source>
        <dbReference type="ARBA" id="ARBA00012438"/>
    </source>
</evidence>
<dbReference type="CDD" id="cd00088">
    <property type="entry name" value="HPT"/>
    <property type="match status" value="1"/>
</dbReference>
<dbReference type="InterPro" id="IPR008207">
    <property type="entry name" value="Sig_transdc_His_kin_Hpt_dom"/>
</dbReference>
<dbReference type="OrthoDB" id="9770795at2"/>
<dbReference type="Gene3D" id="1.10.287.130">
    <property type="match status" value="1"/>
</dbReference>
<evidence type="ECO:0000256" key="15">
    <source>
        <dbReference type="PROSITE-ProRule" id="PRU00169"/>
    </source>
</evidence>
<feature type="modified residue" description="4-aspartylphosphate" evidence="15">
    <location>
        <position position="681"/>
    </location>
</feature>
<dbReference type="PROSITE" id="PS50894">
    <property type="entry name" value="HPT"/>
    <property type="match status" value="1"/>
</dbReference>
<dbReference type="SMART" id="SM00387">
    <property type="entry name" value="HATPase_c"/>
    <property type="match status" value="1"/>
</dbReference>
<proteinExistence type="predicted"/>
<dbReference type="AlphaFoldDB" id="A0A0W0WBE3"/>
<feature type="domain" description="Histidine kinase" evidence="18">
    <location>
        <begin position="364"/>
        <end position="587"/>
    </location>
</feature>
<sequence length="907" mass="101534">MDVILQGAINLVFSVALFINALLFIPQAIKIFKEKSALGLSMWTFTGFLLTQLAAILYGVIHGDAVLTIGYLLSLITCGIVVALALIYKTSQAVISFEEILKQLPSQVYWKDTTGRYIWRNDASLKYFGLANNGESRNKTDEQLFSENIAATIREVDNEVLKGAIKITEEPLLSALGIEKSYLTYRIPLKNKGSEIVGLLGISFDVTEFKKVFMQQLHTLEHIIAMMPGNVYWVNKENVYQGCNDNQAKLSGLISRKEIIGKRNVDLPWNLKAGALPNELDAINTNVMETGEVIVVEEPATLSDGSQLMYLSTKAPIRNEKEDIIGMVGISVDITDRKEMEINLREAMIAAQAASRAKSEFIANISHDLRTPLTGVVTMADDLKDRLIGLGGEQEAKWLHNSGVQLLEFCNNILDSVSADNYTEQDLKEECFDLRQLIQAVGNLEMPMIKSKGLNFISNVDPNSPSYIVKDEAKLYRILLNLLGNAIKFTENGNVSIDVNLIEQDDNNVTLKFCVTDTGIGIKSELQDQIFDRFFRADPSYKGVYKGNGLGLYIAQKYVQLLGGERIYLESEEGKGSRFFFALSFKLGEQKDAVQIVSEQDQRPQQVGQISSNVPKTSQSIEDSTLSDDTPLLLLIEDNKPALLGLQSMVKRAGCRFKSAEDGEKAVELAKTHHFDLIISDIGLPGISGIEATKAIRAWENENHKEKVPIVALTGHAAQMAEPECLQAGMDKVLTKPATFDQIKNLIQEFISNNEKVDSKNTQQEPSLPPQTGLGRDLPDTEEELFMLDQYPYFSMKVVTEIYGENCHKLVEESLNSMSDLIPKDKEEIKEAFLAKNWDRVEELAHRMKGGAAYAGTVRMKYACQYLERYRKAGHSKSLEKLYYQLIQVVDETKNYIDKWLKMNREV</sequence>
<dbReference type="PATRIC" id="fig|466.6.peg.914"/>
<feature type="compositionally biased region" description="Polar residues" evidence="16">
    <location>
        <begin position="755"/>
        <end position="766"/>
    </location>
</feature>
<feature type="region of interest" description="Disordered" evidence="16">
    <location>
        <begin position="755"/>
        <end position="776"/>
    </location>
</feature>
<dbReference type="Gene3D" id="1.20.1280.290">
    <property type="match status" value="1"/>
</dbReference>
<dbReference type="InterPro" id="IPR036890">
    <property type="entry name" value="HATPase_C_sf"/>
</dbReference>
<dbReference type="InterPro" id="IPR000700">
    <property type="entry name" value="PAS-assoc_C"/>
</dbReference>
<protein>
    <recommendedName>
        <fullName evidence="3">histidine kinase</fullName>
        <ecNumber evidence="3">2.7.13.3</ecNumber>
    </recommendedName>
</protein>
<dbReference type="Pfam" id="PF00512">
    <property type="entry name" value="HisKA"/>
    <property type="match status" value="1"/>
</dbReference>
<keyword evidence="12" id="KW-0902">Two-component regulatory system</keyword>
<feature type="transmembrane region" description="Helical" evidence="17">
    <location>
        <begin position="67"/>
        <end position="88"/>
    </location>
</feature>
<dbReference type="PANTHER" id="PTHR43047:SF72">
    <property type="entry name" value="OSMOSENSING HISTIDINE PROTEIN KINASE SLN1"/>
    <property type="match status" value="1"/>
</dbReference>
<keyword evidence="13 17" id="KW-0472">Membrane</keyword>
<dbReference type="SUPFAM" id="SSF55874">
    <property type="entry name" value="ATPase domain of HSP90 chaperone/DNA topoisomerase II/histidine kinase"/>
    <property type="match status" value="1"/>
</dbReference>
<feature type="domain" description="HPt" evidence="21">
    <location>
        <begin position="807"/>
        <end position="900"/>
    </location>
</feature>
<dbReference type="CDD" id="cd17546">
    <property type="entry name" value="REC_hyHK_CKI1_RcsC-like"/>
    <property type="match status" value="1"/>
</dbReference>
<keyword evidence="10" id="KW-0547">Nucleotide-binding</keyword>
<dbReference type="InterPro" id="IPR003661">
    <property type="entry name" value="HisK_dim/P_dom"/>
</dbReference>
<evidence type="ECO:0000259" key="18">
    <source>
        <dbReference type="PROSITE" id="PS50109"/>
    </source>
</evidence>
<feature type="modified residue" description="Phosphohistidine" evidence="14">
    <location>
        <position position="846"/>
    </location>
</feature>
<evidence type="ECO:0000256" key="16">
    <source>
        <dbReference type="SAM" id="MobiDB-lite"/>
    </source>
</evidence>
<dbReference type="FunFam" id="3.30.565.10:FF:000010">
    <property type="entry name" value="Sensor histidine kinase RcsC"/>
    <property type="match status" value="1"/>
</dbReference>
<dbReference type="Gene3D" id="3.30.565.10">
    <property type="entry name" value="Histidine kinase-like ATPase, C-terminal domain"/>
    <property type="match status" value="1"/>
</dbReference>
<evidence type="ECO:0000259" key="21">
    <source>
        <dbReference type="PROSITE" id="PS50894"/>
    </source>
</evidence>
<evidence type="ECO:0000256" key="8">
    <source>
        <dbReference type="ARBA" id="ARBA00022692"/>
    </source>
</evidence>
<dbReference type="InterPro" id="IPR006603">
    <property type="entry name" value="PQ-loop_rpt"/>
</dbReference>
<reference evidence="22 23" key="1">
    <citation type="submission" date="2015-11" db="EMBL/GenBank/DDBJ databases">
        <title>Genomic analysis of 38 Legionella species identifies large and diverse effector repertoires.</title>
        <authorList>
            <person name="Burstein D."/>
            <person name="Amaro F."/>
            <person name="Zusman T."/>
            <person name="Lifshitz Z."/>
            <person name="Cohen O."/>
            <person name="Gilbert J.A."/>
            <person name="Pupko T."/>
            <person name="Shuman H.A."/>
            <person name="Segal G."/>
        </authorList>
    </citation>
    <scope>NUCLEOTIDE SEQUENCE [LARGE SCALE GENOMIC DNA]</scope>
    <source>
        <strain evidence="22 23">PX-1-G2-E2</strain>
    </source>
</reference>
<dbReference type="Proteomes" id="UP000054908">
    <property type="component" value="Unassembled WGS sequence"/>
</dbReference>
<evidence type="ECO:0000256" key="13">
    <source>
        <dbReference type="ARBA" id="ARBA00023136"/>
    </source>
</evidence>
<dbReference type="EC" id="2.7.13.3" evidence="3"/>
<dbReference type="SUPFAM" id="SSF47384">
    <property type="entry name" value="Homodimeric domain of signal transducing histidine kinase"/>
    <property type="match status" value="1"/>
</dbReference>
<dbReference type="InterPro" id="IPR004358">
    <property type="entry name" value="Sig_transdc_His_kin-like_C"/>
</dbReference>
<dbReference type="InterPro" id="IPR036097">
    <property type="entry name" value="HisK_dim/P_sf"/>
</dbReference>
<dbReference type="Pfam" id="PF01627">
    <property type="entry name" value="Hpt"/>
    <property type="match status" value="1"/>
</dbReference>
<evidence type="ECO:0000313" key="22">
    <source>
        <dbReference type="EMBL" id="KTD29681.1"/>
    </source>
</evidence>
<keyword evidence="5" id="KW-0997">Cell inner membrane</keyword>
<feature type="domain" description="PAC" evidence="20">
    <location>
        <begin position="289"/>
        <end position="346"/>
    </location>
</feature>
<evidence type="ECO:0000259" key="20">
    <source>
        <dbReference type="PROSITE" id="PS50113"/>
    </source>
</evidence>
<dbReference type="EMBL" id="LNYL01000022">
    <property type="protein sequence ID" value="KTD29681.1"/>
    <property type="molecule type" value="Genomic_DNA"/>
</dbReference>
<dbReference type="PANTHER" id="PTHR43047">
    <property type="entry name" value="TWO-COMPONENT HISTIDINE PROTEIN KINASE"/>
    <property type="match status" value="1"/>
</dbReference>
<keyword evidence="4" id="KW-1003">Cell membrane</keyword>
<dbReference type="SUPFAM" id="SSF55785">
    <property type="entry name" value="PYP-like sensor domain (PAS domain)"/>
    <property type="match status" value="2"/>
</dbReference>
<dbReference type="Pfam" id="PF04193">
    <property type="entry name" value="PQ-loop"/>
    <property type="match status" value="1"/>
</dbReference>
<dbReference type="STRING" id="466.Lmac_0856"/>
<dbReference type="SUPFAM" id="SSF52172">
    <property type="entry name" value="CheY-like"/>
    <property type="match status" value="1"/>
</dbReference>
<evidence type="ECO:0000256" key="6">
    <source>
        <dbReference type="ARBA" id="ARBA00022553"/>
    </source>
</evidence>
<dbReference type="Pfam" id="PF08448">
    <property type="entry name" value="PAS_4"/>
    <property type="match status" value="2"/>
</dbReference>
<comment type="catalytic activity">
    <reaction evidence="1">
        <text>ATP + protein L-histidine = ADP + protein N-phospho-L-histidine.</text>
        <dbReference type="EC" id="2.7.13.3"/>
    </reaction>
</comment>
<keyword evidence="11 17" id="KW-1133">Transmembrane helix</keyword>
<dbReference type="RefSeq" id="WP_058451667.1">
    <property type="nucleotide sequence ID" value="NZ_CAAAIB010000015.1"/>
</dbReference>
<organism evidence="22 23">
    <name type="scientific">Legionella maceachernii</name>
    <dbReference type="NCBI Taxonomy" id="466"/>
    <lineage>
        <taxon>Bacteria</taxon>
        <taxon>Pseudomonadati</taxon>
        <taxon>Pseudomonadota</taxon>
        <taxon>Gammaproteobacteria</taxon>
        <taxon>Legionellales</taxon>
        <taxon>Legionellaceae</taxon>
        <taxon>Legionella</taxon>
    </lineage>
</organism>
<name>A0A0W0WBE3_9GAMM</name>
<dbReference type="Pfam" id="PF00072">
    <property type="entry name" value="Response_reg"/>
    <property type="match status" value="1"/>
</dbReference>
<dbReference type="GO" id="GO:0009927">
    <property type="term" value="F:histidine phosphotransfer kinase activity"/>
    <property type="evidence" value="ECO:0007669"/>
    <property type="project" value="TreeGrafter"/>
</dbReference>
<feature type="region of interest" description="Disordered" evidence="16">
    <location>
        <begin position="600"/>
        <end position="624"/>
    </location>
</feature>
<dbReference type="SMART" id="SM00448">
    <property type="entry name" value="REC"/>
    <property type="match status" value="1"/>
</dbReference>
<dbReference type="InterPro" id="IPR003594">
    <property type="entry name" value="HATPase_dom"/>
</dbReference>
<feature type="compositionally biased region" description="Polar residues" evidence="16">
    <location>
        <begin position="600"/>
        <end position="622"/>
    </location>
</feature>
<dbReference type="Gene3D" id="3.40.50.2300">
    <property type="match status" value="1"/>
</dbReference>
<dbReference type="InterPro" id="IPR036641">
    <property type="entry name" value="HPT_dom_sf"/>
</dbReference>
<evidence type="ECO:0000256" key="11">
    <source>
        <dbReference type="ARBA" id="ARBA00022989"/>
    </source>
</evidence>
<evidence type="ECO:0000256" key="2">
    <source>
        <dbReference type="ARBA" id="ARBA00004429"/>
    </source>
</evidence>
<evidence type="ECO:0000256" key="5">
    <source>
        <dbReference type="ARBA" id="ARBA00022519"/>
    </source>
</evidence>
<dbReference type="PRINTS" id="PR00344">
    <property type="entry name" value="BCTRLSENSOR"/>
</dbReference>
<dbReference type="InterPro" id="IPR035965">
    <property type="entry name" value="PAS-like_dom_sf"/>
</dbReference>
<evidence type="ECO:0000256" key="7">
    <source>
        <dbReference type="ARBA" id="ARBA00022679"/>
    </source>
</evidence>
<evidence type="ECO:0000256" key="17">
    <source>
        <dbReference type="SAM" id="Phobius"/>
    </source>
</evidence>
<evidence type="ECO:0000256" key="9">
    <source>
        <dbReference type="ARBA" id="ARBA00022777"/>
    </source>
</evidence>
<dbReference type="GO" id="GO:0005886">
    <property type="term" value="C:plasma membrane"/>
    <property type="evidence" value="ECO:0007669"/>
    <property type="project" value="UniProtKB-SubCell"/>
</dbReference>
<evidence type="ECO:0000256" key="12">
    <source>
        <dbReference type="ARBA" id="ARBA00023012"/>
    </source>
</evidence>
<gene>
    <name evidence="22" type="ORF">Lmac_0856</name>
</gene>
<dbReference type="InterPro" id="IPR005467">
    <property type="entry name" value="His_kinase_dom"/>
</dbReference>
<feature type="transmembrane region" description="Helical" evidence="17">
    <location>
        <begin position="6"/>
        <end position="25"/>
    </location>
</feature>
<keyword evidence="8 17" id="KW-0812">Transmembrane</keyword>
<dbReference type="CDD" id="cd16922">
    <property type="entry name" value="HATPase_EvgS-ArcB-TorS-like"/>
    <property type="match status" value="1"/>
</dbReference>
<dbReference type="InterPro" id="IPR013656">
    <property type="entry name" value="PAS_4"/>
</dbReference>
<evidence type="ECO:0000256" key="14">
    <source>
        <dbReference type="PROSITE-ProRule" id="PRU00110"/>
    </source>
</evidence>
<evidence type="ECO:0000256" key="1">
    <source>
        <dbReference type="ARBA" id="ARBA00000085"/>
    </source>
</evidence>
<keyword evidence="10" id="KW-0067">ATP-binding</keyword>
<dbReference type="PROSITE" id="PS50113">
    <property type="entry name" value="PAC"/>
    <property type="match status" value="1"/>
</dbReference>
<dbReference type="PROSITE" id="PS50109">
    <property type="entry name" value="HIS_KIN"/>
    <property type="match status" value="1"/>
</dbReference>
<keyword evidence="7" id="KW-0808">Transferase</keyword>
<dbReference type="Pfam" id="PF02518">
    <property type="entry name" value="HATPase_c"/>
    <property type="match status" value="1"/>
</dbReference>
<dbReference type="SMART" id="SM00388">
    <property type="entry name" value="HisKA"/>
    <property type="match status" value="1"/>
</dbReference>
<evidence type="ECO:0000256" key="4">
    <source>
        <dbReference type="ARBA" id="ARBA00022475"/>
    </source>
</evidence>
<evidence type="ECO:0000256" key="10">
    <source>
        <dbReference type="ARBA" id="ARBA00022840"/>
    </source>
</evidence>